<dbReference type="AlphaFoldDB" id="A0A4S4KHF2"/>
<gene>
    <name evidence="2" type="ORF">EW145_g7562</name>
</gene>
<feature type="region of interest" description="Disordered" evidence="1">
    <location>
        <begin position="1"/>
        <end position="21"/>
    </location>
</feature>
<proteinExistence type="predicted"/>
<keyword evidence="3" id="KW-1185">Reference proteome</keyword>
<name>A0A4S4KHF2_9AGAM</name>
<dbReference type="Proteomes" id="UP000308199">
    <property type="component" value="Unassembled WGS sequence"/>
</dbReference>
<reference evidence="2 3" key="1">
    <citation type="submission" date="2019-02" db="EMBL/GenBank/DDBJ databases">
        <title>Genome sequencing of the rare red list fungi Phellinidium pouzarii.</title>
        <authorList>
            <person name="Buettner E."/>
            <person name="Kellner H."/>
        </authorList>
    </citation>
    <scope>NUCLEOTIDE SEQUENCE [LARGE SCALE GENOMIC DNA]</scope>
    <source>
        <strain evidence="2 3">DSM 108285</strain>
    </source>
</reference>
<comment type="caution">
    <text evidence="2">The sequence shown here is derived from an EMBL/GenBank/DDBJ whole genome shotgun (WGS) entry which is preliminary data.</text>
</comment>
<evidence type="ECO:0000313" key="2">
    <source>
        <dbReference type="EMBL" id="THG97701.1"/>
    </source>
</evidence>
<feature type="compositionally biased region" description="Basic and acidic residues" evidence="1">
    <location>
        <begin position="1"/>
        <end position="20"/>
    </location>
</feature>
<accession>A0A4S4KHF2</accession>
<organism evidence="2 3">
    <name type="scientific">Phellinidium pouzarii</name>
    <dbReference type="NCBI Taxonomy" id="167371"/>
    <lineage>
        <taxon>Eukaryota</taxon>
        <taxon>Fungi</taxon>
        <taxon>Dikarya</taxon>
        <taxon>Basidiomycota</taxon>
        <taxon>Agaricomycotina</taxon>
        <taxon>Agaricomycetes</taxon>
        <taxon>Hymenochaetales</taxon>
        <taxon>Hymenochaetaceae</taxon>
        <taxon>Phellinidium</taxon>
    </lineage>
</organism>
<evidence type="ECO:0000256" key="1">
    <source>
        <dbReference type="SAM" id="MobiDB-lite"/>
    </source>
</evidence>
<dbReference type="EMBL" id="SGPK01000783">
    <property type="protein sequence ID" value="THG97701.1"/>
    <property type="molecule type" value="Genomic_DNA"/>
</dbReference>
<sequence length="87" mass="9900">MGGMFEQDKSSSFSRKEQVYSRRCQPGDSAALHASRWRSFSFSGYIQSEARDTYLTGTTFSALETPRVSYYDDDMPEDADNYVIENG</sequence>
<protein>
    <submittedName>
        <fullName evidence="2">Uncharacterized protein</fullName>
    </submittedName>
</protein>
<evidence type="ECO:0000313" key="3">
    <source>
        <dbReference type="Proteomes" id="UP000308199"/>
    </source>
</evidence>